<organism evidence="1 2">
    <name type="scientific">Portunus trituberculatus</name>
    <name type="common">Swimming crab</name>
    <name type="synonym">Neptunus trituberculatus</name>
    <dbReference type="NCBI Taxonomy" id="210409"/>
    <lineage>
        <taxon>Eukaryota</taxon>
        <taxon>Metazoa</taxon>
        <taxon>Ecdysozoa</taxon>
        <taxon>Arthropoda</taxon>
        <taxon>Crustacea</taxon>
        <taxon>Multicrustacea</taxon>
        <taxon>Malacostraca</taxon>
        <taxon>Eumalacostraca</taxon>
        <taxon>Eucarida</taxon>
        <taxon>Decapoda</taxon>
        <taxon>Pleocyemata</taxon>
        <taxon>Brachyura</taxon>
        <taxon>Eubrachyura</taxon>
        <taxon>Portunoidea</taxon>
        <taxon>Portunidae</taxon>
        <taxon>Portuninae</taxon>
        <taxon>Portunus</taxon>
    </lineage>
</organism>
<dbReference type="AlphaFoldDB" id="A0A5B7EF77"/>
<keyword evidence="2" id="KW-1185">Reference proteome</keyword>
<protein>
    <submittedName>
        <fullName evidence="1">Uncharacterized protein</fullName>
    </submittedName>
</protein>
<sequence>MPSKHAKLLKFPQNMPNCLKMPLKNPKLS</sequence>
<proteinExistence type="predicted"/>
<gene>
    <name evidence="1" type="ORF">E2C01_024927</name>
</gene>
<name>A0A5B7EF77_PORTR</name>
<dbReference type="EMBL" id="VSRR010002476">
    <property type="protein sequence ID" value="MPC31633.1"/>
    <property type="molecule type" value="Genomic_DNA"/>
</dbReference>
<dbReference type="Proteomes" id="UP000324222">
    <property type="component" value="Unassembled WGS sequence"/>
</dbReference>
<evidence type="ECO:0000313" key="1">
    <source>
        <dbReference type="EMBL" id="MPC31633.1"/>
    </source>
</evidence>
<accession>A0A5B7EF77</accession>
<reference evidence="1 2" key="1">
    <citation type="submission" date="2019-05" db="EMBL/GenBank/DDBJ databases">
        <title>Another draft genome of Portunus trituberculatus and its Hox gene families provides insights of decapod evolution.</title>
        <authorList>
            <person name="Jeong J.-H."/>
            <person name="Song I."/>
            <person name="Kim S."/>
            <person name="Choi T."/>
            <person name="Kim D."/>
            <person name="Ryu S."/>
            <person name="Kim W."/>
        </authorList>
    </citation>
    <scope>NUCLEOTIDE SEQUENCE [LARGE SCALE GENOMIC DNA]</scope>
    <source>
        <tissue evidence="1">Muscle</tissue>
    </source>
</reference>
<evidence type="ECO:0000313" key="2">
    <source>
        <dbReference type="Proteomes" id="UP000324222"/>
    </source>
</evidence>
<comment type="caution">
    <text evidence="1">The sequence shown here is derived from an EMBL/GenBank/DDBJ whole genome shotgun (WGS) entry which is preliminary data.</text>
</comment>